<dbReference type="EMBL" id="JAJEQD010000017">
    <property type="protein sequence ID" value="MCC2157104.1"/>
    <property type="molecule type" value="Genomic_DNA"/>
</dbReference>
<sequence length="80" mass="9237">MYRFDASKGYYIYPDSEGQVPLVLNLNKGSTYENNVSARDDVNIIKRGFKIPNKAADYDDFKMQIHESKLVLQNFITSQI</sequence>
<organism evidence="1 2">
    <name type="scientific">Veillonella fallax</name>
    <dbReference type="NCBI Taxonomy" id="2881272"/>
    <lineage>
        <taxon>Bacteria</taxon>
        <taxon>Bacillati</taxon>
        <taxon>Bacillota</taxon>
        <taxon>Negativicutes</taxon>
        <taxon>Veillonellales</taxon>
        <taxon>Veillonellaceae</taxon>
        <taxon>Veillonella</taxon>
    </lineage>
</organism>
<dbReference type="RefSeq" id="WP_227721426.1">
    <property type="nucleotide sequence ID" value="NZ_JAJEQD010000017.1"/>
</dbReference>
<proteinExistence type="predicted"/>
<evidence type="ECO:0000313" key="2">
    <source>
        <dbReference type="Proteomes" id="UP001198241"/>
    </source>
</evidence>
<name>A0ABS8F401_9FIRM</name>
<evidence type="ECO:0000313" key="1">
    <source>
        <dbReference type="EMBL" id="MCC2157104.1"/>
    </source>
</evidence>
<keyword evidence="2" id="KW-1185">Reference proteome</keyword>
<gene>
    <name evidence="1" type="ORF">LKD20_08125</name>
</gene>
<dbReference type="Proteomes" id="UP001198241">
    <property type="component" value="Unassembled WGS sequence"/>
</dbReference>
<comment type="caution">
    <text evidence="1">The sequence shown here is derived from an EMBL/GenBank/DDBJ whole genome shotgun (WGS) entry which is preliminary data.</text>
</comment>
<accession>A0ABS8F401</accession>
<protein>
    <submittedName>
        <fullName evidence="1">Uncharacterized protein</fullName>
    </submittedName>
</protein>
<reference evidence="1 2" key="1">
    <citation type="submission" date="2021-10" db="EMBL/GenBank/DDBJ databases">
        <title>Anaerobic single-cell dispensing facilitates the cultivation of human gut bacteria.</title>
        <authorList>
            <person name="Afrizal A."/>
        </authorList>
    </citation>
    <scope>NUCLEOTIDE SEQUENCE [LARGE SCALE GENOMIC DNA]</scope>
    <source>
        <strain evidence="1 2">CLA-AA-H247</strain>
    </source>
</reference>